<evidence type="ECO:0000256" key="2">
    <source>
        <dbReference type="ARBA" id="ARBA00022763"/>
    </source>
</evidence>
<dbReference type="Pfam" id="PF22920">
    <property type="entry name" value="UvrC_RNaseH"/>
    <property type="match status" value="1"/>
</dbReference>
<dbReference type="GO" id="GO:0003677">
    <property type="term" value="F:DNA binding"/>
    <property type="evidence" value="ECO:0007669"/>
    <property type="project" value="UniProtKB-UniRule"/>
</dbReference>
<dbReference type="PROSITE" id="PS50165">
    <property type="entry name" value="UVRC"/>
    <property type="match status" value="1"/>
</dbReference>
<dbReference type="Pfam" id="PF02151">
    <property type="entry name" value="UVR"/>
    <property type="match status" value="1"/>
</dbReference>
<keyword evidence="1 6" id="KW-0963">Cytoplasm</keyword>
<protein>
    <recommendedName>
        <fullName evidence="6">UvrABC system protein C</fullName>
        <shortName evidence="6">Protein UvrC</shortName>
    </recommendedName>
    <alternativeName>
        <fullName evidence="6">Excinuclease ABC subunit C</fullName>
    </alternativeName>
</protein>
<evidence type="ECO:0000256" key="5">
    <source>
        <dbReference type="ARBA" id="ARBA00023204"/>
    </source>
</evidence>
<dbReference type="InterPro" id="IPR036876">
    <property type="entry name" value="UVR_dom_sf"/>
</dbReference>
<evidence type="ECO:0000256" key="4">
    <source>
        <dbReference type="ARBA" id="ARBA00022881"/>
    </source>
</evidence>
<dbReference type="PROSITE" id="PS50164">
    <property type="entry name" value="GIY_YIG"/>
    <property type="match status" value="1"/>
</dbReference>
<dbReference type="OrthoDB" id="121419at2157"/>
<gene>
    <name evidence="6" type="primary">uvrC</name>
    <name evidence="10" type="ORF">MettiDRAFT_1045</name>
</gene>
<dbReference type="GO" id="GO:0005737">
    <property type="term" value="C:cytoplasm"/>
    <property type="evidence" value="ECO:0007669"/>
    <property type="project" value="UniProtKB-SubCell"/>
</dbReference>
<proteinExistence type="inferred from homology"/>
<keyword evidence="5 6" id="KW-0234">DNA repair</keyword>
<dbReference type="InterPro" id="IPR001943">
    <property type="entry name" value="UVR_dom"/>
</dbReference>
<dbReference type="InterPro" id="IPR003583">
    <property type="entry name" value="Hlx-hairpin-Hlx_DNA-bd_motif"/>
</dbReference>
<reference evidence="10 11" key="1">
    <citation type="submission" date="2013-08" db="EMBL/GenBank/DDBJ databases">
        <authorList>
            <consortium name="DOE Joint Genome Institute"/>
            <person name="Eisen J."/>
            <person name="Huntemann M."/>
            <person name="Han J."/>
            <person name="Chen A."/>
            <person name="Kyrpides N."/>
            <person name="Mavromatis K."/>
            <person name="Markowitz V."/>
            <person name="Palaniappan K."/>
            <person name="Ivanova N."/>
            <person name="Schaumberg A."/>
            <person name="Pati A."/>
            <person name="Liolios K."/>
            <person name="Nordberg H.P."/>
            <person name="Cantor M.N."/>
            <person name="Hua S.X."/>
            <person name="Woyke T."/>
        </authorList>
    </citation>
    <scope>NUCLEOTIDE SEQUENCE [LARGE SCALE GENOMIC DNA]</scope>
    <source>
        <strain evidence="10 11">DSM 2278</strain>
    </source>
</reference>
<dbReference type="InterPro" id="IPR047296">
    <property type="entry name" value="GIY-YIG_UvrC_Cho"/>
</dbReference>
<dbReference type="Gene3D" id="3.40.1440.10">
    <property type="entry name" value="GIY-YIG endonuclease"/>
    <property type="match status" value="1"/>
</dbReference>
<keyword evidence="4 6" id="KW-0267">Excision nuclease</keyword>
<keyword evidence="11" id="KW-1185">Reference proteome</keyword>
<dbReference type="GO" id="GO:0009381">
    <property type="term" value="F:excinuclease ABC activity"/>
    <property type="evidence" value="ECO:0007669"/>
    <property type="project" value="UniProtKB-UniRule"/>
</dbReference>
<name>W9DQC1_METTI</name>
<evidence type="ECO:0000259" key="7">
    <source>
        <dbReference type="PROSITE" id="PS50151"/>
    </source>
</evidence>
<comment type="caution">
    <text evidence="10">The sequence shown here is derived from an EMBL/GenBank/DDBJ whole genome shotgun (WGS) entry which is preliminary data.</text>
</comment>
<accession>W9DQC1</accession>
<evidence type="ECO:0000313" key="11">
    <source>
        <dbReference type="Proteomes" id="UP000019483"/>
    </source>
</evidence>
<dbReference type="FunFam" id="3.40.1440.10:FF:000001">
    <property type="entry name" value="UvrABC system protein C"/>
    <property type="match status" value="1"/>
</dbReference>
<comment type="function">
    <text evidence="6">The UvrABC repair system catalyzes the recognition and processing of DNA lesions. UvrC both incises the 5' and 3' sides of the lesion. The N-terminal half is responsible for the 3' incision and the C-terminal half is responsible for the 5' incision.</text>
</comment>
<dbReference type="PANTHER" id="PTHR30562">
    <property type="entry name" value="UVRC/OXIDOREDUCTASE"/>
    <property type="match status" value="1"/>
</dbReference>
<dbReference type="SUPFAM" id="SSF82771">
    <property type="entry name" value="GIY-YIG endonuclease"/>
    <property type="match status" value="1"/>
</dbReference>
<dbReference type="CDD" id="cd10434">
    <property type="entry name" value="GIY-YIG_UvrC_Cho"/>
    <property type="match status" value="1"/>
</dbReference>
<dbReference type="InterPro" id="IPR038476">
    <property type="entry name" value="UvrC_RNase_H_dom_sf"/>
</dbReference>
<evidence type="ECO:0000256" key="3">
    <source>
        <dbReference type="ARBA" id="ARBA00022769"/>
    </source>
</evidence>
<feature type="domain" description="GIY-YIG" evidence="8">
    <location>
        <begin position="10"/>
        <end position="89"/>
    </location>
</feature>
<dbReference type="NCBIfam" id="TIGR00194">
    <property type="entry name" value="uvrC"/>
    <property type="match status" value="1"/>
</dbReference>
<dbReference type="Gene3D" id="1.10.150.20">
    <property type="entry name" value="5' to 3' exonuclease, C-terminal subdomain"/>
    <property type="match status" value="1"/>
</dbReference>
<keyword evidence="6" id="KW-0742">SOS response</keyword>
<dbReference type="SUPFAM" id="SSF46600">
    <property type="entry name" value="C-terminal UvrC-binding domain of UvrB"/>
    <property type="match status" value="1"/>
</dbReference>
<evidence type="ECO:0000259" key="8">
    <source>
        <dbReference type="PROSITE" id="PS50164"/>
    </source>
</evidence>
<dbReference type="GO" id="GO:0009380">
    <property type="term" value="C:excinuclease repair complex"/>
    <property type="evidence" value="ECO:0007669"/>
    <property type="project" value="InterPro"/>
</dbReference>
<dbReference type="InterPro" id="IPR050066">
    <property type="entry name" value="UvrABC_protein_C"/>
</dbReference>
<evidence type="ECO:0000259" key="9">
    <source>
        <dbReference type="PROSITE" id="PS50165"/>
    </source>
</evidence>
<keyword evidence="3 6" id="KW-0228">DNA excision</keyword>
<dbReference type="Gene3D" id="4.10.860.10">
    <property type="entry name" value="UVR domain"/>
    <property type="match status" value="1"/>
</dbReference>
<organism evidence="10 11">
    <name type="scientific">Methanolobus tindarius DSM 2278</name>
    <dbReference type="NCBI Taxonomy" id="1090322"/>
    <lineage>
        <taxon>Archaea</taxon>
        <taxon>Methanobacteriati</taxon>
        <taxon>Methanobacteriota</taxon>
        <taxon>Stenosarchaea group</taxon>
        <taxon>Methanomicrobia</taxon>
        <taxon>Methanosarcinales</taxon>
        <taxon>Methanosarcinaceae</taxon>
        <taxon>Methanolobus</taxon>
    </lineage>
</organism>
<dbReference type="GO" id="GO:0009432">
    <property type="term" value="P:SOS response"/>
    <property type="evidence" value="ECO:0007669"/>
    <property type="project" value="UniProtKB-UniRule"/>
</dbReference>
<comment type="similarity">
    <text evidence="6">Belongs to the UvrC family.</text>
</comment>
<dbReference type="Proteomes" id="UP000019483">
    <property type="component" value="Unassembled WGS sequence"/>
</dbReference>
<dbReference type="InterPro" id="IPR010994">
    <property type="entry name" value="RuvA_2-like"/>
</dbReference>
<comment type="subcellular location">
    <subcellularLocation>
        <location evidence="6">Cytoplasm</location>
    </subcellularLocation>
</comment>
<dbReference type="Gene3D" id="3.30.420.340">
    <property type="entry name" value="UvrC, RNAse H endonuclease domain"/>
    <property type="match status" value="1"/>
</dbReference>
<sequence>MKFDLKTLPALPGVYLMKDVSGDVIYVGKAKSLDKRVRQYFQSKRNLSPKTVTLVKHIDDIEYIITDSEVDALVLEANLIKKYKPRYNVRLKDDKRYPYVKVTINSEFPRIFLTRRRLMDGAIYFGPYTNAKAIRTTLDIISRIFMLRQCKKKIEPGKTRPCLNYHIKRCMAPCKEGLDKEEYRRRVMEAVRLLKGETSGLLKDLDKKMRFFAENQDYESAAIIRDQIDSVKSISEQQIATSGTDDRDVIAAVSDEKAVYIQVFYVRQGSMVGKADFTLLGANTSESIEESMAQFVKQYYQDSPIPPEILVQYELPDSEIIVKWLCQRSGRDVRVHVPQRGDKKKLVEMAARNAEMSKRMAGLKSTPSESAIGALEALKDVLHLETLPLHIEGFDISNISGTNAVGSMVYFENGRPASSKYRQHNIKTVKGIDDFAMMAEVVHRRYSRLLKNKEPLPDLILIDGGPGQVGAAKSSLDSLGLDIPMIGLAKRFEHIITTKKGPDEVIILPHSSPALKLLMHIRDEAHRFAVSSHRRRRSASLTHSELDSIPGVGSSRKKVLLENFDSIDKIRMSSVEELSSLDGISKNLARKILQHLNK</sequence>
<dbReference type="HAMAP" id="MF_00203">
    <property type="entry name" value="UvrC"/>
    <property type="match status" value="1"/>
</dbReference>
<evidence type="ECO:0000256" key="1">
    <source>
        <dbReference type="ARBA" id="ARBA00022490"/>
    </source>
</evidence>
<keyword evidence="2 6" id="KW-0227">DNA damage</keyword>
<dbReference type="Pfam" id="PF01541">
    <property type="entry name" value="GIY-YIG"/>
    <property type="match status" value="1"/>
</dbReference>
<evidence type="ECO:0000256" key="6">
    <source>
        <dbReference type="HAMAP-Rule" id="MF_00203"/>
    </source>
</evidence>
<dbReference type="Pfam" id="PF08459">
    <property type="entry name" value="UvrC_RNaseH_dom"/>
    <property type="match status" value="1"/>
</dbReference>
<dbReference type="InterPro" id="IPR035901">
    <property type="entry name" value="GIY-YIG_endonuc_sf"/>
</dbReference>
<comment type="subunit">
    <text evidence="6">Interacts with UvrB in an incision complex.</text>
</comment>
<dbReference type="InterPro" id="IPR001162">
    <property type="entry name" value="UvrC_RNase_H_dom"/>
</dbReference>
<dbReference type="SUPFAM" id="SSF47781">
    <property type="entry name" value="RuvA domain 2-like"/>
    <property type="match status" value="1"/>
</dbReference>
<dbReference type="SMART" id="SM00465">
    <property type="entry name" value="GIYc"/>
    <property type="match status" value="1"/>
</dbReference>
<dbReference type="InterPro" id="IPR004791">
    <property type="entry name" value="UvrC"/>
</dbReference>
<dbReference type="PANTHER" id="PTHR30562:SF1">
    <property type="entry name" value="UVRABC SYSTEM PROTEIN C"/>
    <property type="match status" value="1"/>
</dbReference>
<dbReference type="STRING" id="1090322.MettiDRAFT_1045"/>
<dbReference type="RefSeq" id="WP_023844754.1">
    <property type="nucleotide sequence ID" value="NZ_AZAJ01000001.1"/>
</dbReference>
<dbReference type="GO" id="GO:0006289">
    <property type="term" value="P:nucleotide-excision repair"/>
    <property type="evidence" value="ECO:0007669"/>
    <property type="project" value="UniProtKB-UniRule"/>
</dbReference>
<dbReference type="PROSITE" id="PS50151">
    <property type="entry name" value="UVR"/>
    <property type="match status" value="1"/>
</dbReference>
<dbReference type="AlphaFoldDB" id="W9DQC1"/>
<dbReference type="InterPro" id="IPR000305">
    <property type="entry name" value="GIY-YIG_endonuc"/>
</dbReference>
<feature type="domain" description="UVR" evidence="7">
    <location>
        <begin position="199"/>
        <end position="234"/>
    </location>
</feature>
<feature type="domain" description="UvrC family homology region profile" evidence="9">
    <location>
        <begin position="249"/>
        <end position="476"/>
    </location>
</feature>
<dbReference type="Pfam" id="PF14520">
    <property type="entry name" value="HHH_5"/>
    <property type="match status" value="1"/>
</dbReference>
<dbReference type="SMART" id="SM00278">
    <property type="entry name" value="HhH1"/>
    <property type="match status" value="2"/>
</dbReference>
<dbReference type="EMBL" id="AZAJ01000001">
    <property type="protein sequence ID" value="ETA67618.1"/>
    <property type="molecule type" value="Genomic_DNA"/>
</dbReference>
<dbReference type="NCBIfam" id="NF001824">
    <property type="entry name" value="PRK00558.1-5"/>
    <property type="match status" value="1"/>
</dbReference>
<evidence type="ECO:0000313" key="10">
    <source>
        <dbReference type="EMBL" id="ETA67618.1"/>
    </source>
</evidence>